<dbReference type="InterPro" id="IPR052895">
    <property type="entry name" value="HetReg/Transcr_Mod"/>
</dbReference>
<sequence>MSTHPSPPVKKQEPEQFWVRWGHKFSKLRVVSSVYKPLKPRHIRILELETGGFDDPLRGRFIITSFSSRINQKYDALSYMWGNHTPVDTITIAGVAVPIAANLAAALKYLRQYEVPKRLKIWVDAVCINQEDLDERGHQVAMMRLVYRNANCVRIWIREPIKEDSPAVAALQTFEMPLTNNSEIAKACLGTDATFWDPVIPIFQNRYWNRIWIQQEILSARRLQLHCMNVTFPGSSIAYFFEALWLLFKAIRDQPEFEPWWHRFARLTTGHNFAFYQLYDSLIKKQPCKNLINLLYMCNLVEAGELPDRVYALMHLANDYKEGDIVVDYKNEDVKVMLQAAIHHITCHQNLEFLDQSFLKDSTATTHERYNLALKPTWIPNAWYGIDLGASEDLYVNSRNPAHEDSPHSCSPHSVDIETLQLCVRGVKIDIVQCLYGHGEYPTTSVSQFWSSSLGMYLQDVLDANWTEMRLDICKAIVTPYNILPWDVRTALIHFHELSQDSSFAECIIGDGFAGIVPHLTLVPSSLLVVLGHVLDNISGRALIHTKEGLHGLIPDCDILEGDEVWYLLGCSFPVLLRRQNNGTYWHICSARIPGLEGHKDLHRLRTESLPGDRFGEWMIEDIKLE</sequence>
<name>A0A6A6ZJ13_9PLEO</name>
<dbReference type="PANTHER" id="PTHR24148">
    <property type="entry name" value="ANKYRIN REPEAT DOMAIN-CONTAINING PROTEIN 39 HOMOLOG-RELATED"/>
    <property type="match status" value="1"/>
</dbReference>
<dbReference type="InterPro" id="IPR010730">
    <property type="entry name" value="HET"/>
</dbReference>
<dbReference type="Proteomes" id="UP000799424">
    <property type="component" value="Unassembled WGS sequence"/>
</dbReference>
<organism evidence="2 3">
    <name type="scientific">Ophiobolus disseminans</name>
    <dbReference type="NCBI Taxonomy" id="1469910"/>
    <lineage>
        <taxon>Eukaryota</taxon>
        <taxon>Fungi</taxon>
        <taxon>Dikarya</taxon>
        <taxon>Ascomycota</taxon>
        <taxon>Pezizomycotina</taxon>
        <taxon>Dothideomycetes</taxon>
        <taxon>Pleosporomycetidae</taxon>
        <taxon>Pleosporales</taxon>
        <taxon>Pleosporineae</taxon>
        <taxon>Phaeosphaeriaceae</taxon>
        <taxon>Ophiobolus</taxon>
    </lineage>
</organism>
<accession>A0A6A6ZJ13</accession>
<dbReference type="Pfam" id="PF06985">
    <property type="entry name" value="HET"/>
    <property type="match status" value="1"/>
</dbReference>
<dbReference type="OrthoDB" id="2157530at2759"/>
<protein>
    <recommendedName>
        <fullName evidence="1">Heterokaryon incompatibility domain-containing protein</fullName>
    </recommendedName>
</protein>
<dbReference type="EMBL" id="MU006238">
    <property type="protein sequence ID" value="KAF2821092.1"/>
    <property type="molecule type" value="Genomic_DNA"/>
</dbReference>
<dbReference type="PANTHER" id="PTHR24148:SF81">
    <property type="entry name" value="HETEROKARYON INCOMPATIBILITY DOMAIN-CONTAINING PROTEIN"/>
    <property type="match status" value="1"/>
</dbReference>
<feature type="domain" description="Heterokaryon incompatibility" evidence="1">
    <location>
        <begin position="74"/>
        <end position="216"/>
    </location>
</feature>
<gene>
    <name evidence="2" type="ORF">CC86DRAFT_470856</name>
</gene>
<proteinExistence type="predicted"/>
<evidence type="ECO:0000313" key="3">
    <source>
        <dbReference type="Proteomes" id="UP000799424"/>
    </source>
</evidence>
<evidence type="ECO:0000259" key="1">
    <source>
        <dbReference type="Pfam" id="PF06985"/>
    </source>
</evidence>
<reference evidence="2" key="1">
    <citation type="journal article" date="2020" name="Stud. Mycol.">
        <title>101 Dothideomycetes genomes: a test case for predicting lifestyles and emergence of pathogens.</title>
        <authorList>
            <person name="Haridas S."/>
            <person name="Albert R."/>
            <person name="Binder M."/>
            <person name="Bloem J."/>
            <person name="Labutti K."/>
            <person name="Salamov A."/>
            <person name="Andreopoulos B."/>
            <person name="Baker S."/>
            <person name="Barry K."/>
            <person name="Bills G."/>
            <person name="Bluhm B."/>
            <person name="Cannon C."/>
            <person name="Castanera R."/>
            <person name="Culley D."/>
            <person name="Daum C."/>
            <person name="Ezra D."/>
            <person name="Gonzalez J."/>
            <person name="Henrissat B."/>
            <person name="Kuo A."/>
            <person name="Liang C."/>
            <person name="Lipzen A."/>
            <person name="Lutzoni F."/>
            <person name="Magnuson J."/>
            <person name="Mondo S."/>
            <person name="Nolan M."/>
            <person name="Ohm R."/>
            <person name="Pangilinan J."/>
            <person name="Park H.-J."/>
            <person name="Ramirez L."/>
            <person name="Alfaro M."/>
            <person name="Sun H."/>
            <person name="Tritt A."/>
            <person name="Yoshinaga Y."/>
            <person name="Zwiers L.-H."/>
            <person name="Turgeon B."/>
            <person name="Goodwin S."/>
            <person name="Spatafora J."/>
            <person name="Crous P."/>
            <person name="Grigoriev I."/>
        </authorList>
    </citation>
    <scope>NUCLEOTIDE SEQUENCE</scope>
    <source>
        <strain evidence="2">CBS 113818</strain>
    </source>
</reference>
<evidence type="ECO:0000313" key="2">
    <source>
        <dbReference type="EMBL" id="KAF2821092.1"/>
    </source>
</evidence>
<dbReference type="AlphaFoldDB" id="A0A6A6ZJ13"/>
<keyword evidence="3" id="KW-1185">Reference proteome</keyword>